<dbReference type="SMART" id="SM00851">
    <property type="entry name" value="MGS"/>
    <property type="match status" value="1"/>
</dbReference>
<dbReference type="FunFam" id="3.40.140.20:FF:000001">
    <property type="entry name" value="Bifunctional purine biosynthesis protein PurH"/>
    <property type="match status" value="1"/>
</dbReference>
<dbReference type="InterPro" id="IPR036914">
    <property type="entry name" value="MGS-like_dom_sf"/>
</dbReference>
<evidence type="ECO:0000256" key="6">
    <source>
        <dbReference type="ARBA" id="ARBA00022801"/>
    </source>
</evidence>
<dbReference type="SMART" id="SM00798">
    <property type="entry name" value="AICARFT_IMPCHas"/>
    <property type="match status" value="1"/>
</dbReference>
<dbReference type="InterPro" id="IPR011607">
    <property type="entry name" value="MGS-like_dom"/>
</dbReference>
<comment type="catalytic activity">
    <reaction evidence="8 10">
        <text>(6R)-10-formyltetrahydrofolate + 5-amino-1-(5-phospho-beta-D-ribosyl)imidazole-4-carboxamide = 5-formamido-1-(5-phospho-D-ribosyl)imidazole-4-carboxamide + (6S)-5,6,7,8-tetrahydrofolate</text>
        <dbReference type="Rhea" id="RHEA:22192"/>
        <dbReference type="ChEBI" id="CHEBI:57453"/>
        <dbReference type="ChEBI" id="CHEBI:58467"/>
        <dbReference type="ChEBI" id="CHEBI:58475"/>
        <dbReference type="ChEBI" id="CHEBI:195366"/>
        <dbReference type="EC" id="2.1.2.3"/>
    </reaction>
</comment>
<dbReference type="FunFam" id="3.40.140.20:FF:000002">
    <property type="entry name" value="Bifunctional purine biosynthesis protein PurH"/>
    <property type="match status" value="1"/>
</dbReference>
<evidence type="ECO:0000256" key="3">
    <source>
        <dbReference type="ARBA" id="ARBA00007667"/>
    </source>
</evidence>
<dbReference type="GO" id="GO:0006189">
    <property type="term" value="P:'de novo' IMP biosynthetic process"/>
    <property type="evidence" value="ECO:0007669"/>
    <property type="project" value="UniProtKB-UniRule"/>
</dbReference>
<evidence type="ECO:0000256" key="7">
    <source>
        <dbReference type="ARBA" id="ARBA00023268"/>
    </source>
</evidence>
<keyword evidence="13" id="KW-1185">Reference proteome</keyword>
<organism evidence="12 13">
    <name type="scientific">Halioglobus japonicus</name>
    <dbReference type="NCBI Taxonomy" id="930805"/>
    <lineage>
        <taxon>Bacteria</taxon>
        <taxon>Pseudomonadati</taxon>
        <taxon>Pseudomonadota</taxon>
        <taxon>Gammaproteobacteria</taxon>
        <taxon>Cellvibrionales</taxon>
        <taxon>Halieaceae</taxon>
        <taxon>Halioglobus</taxon>
    </lineage>
</organism>
<evidence type="ECO:0000256" key="5">
    <source>
        <dbReference type="ARBA" id="ARBA00022755"/>
    </source>
</evidence>
<dbReference type="EMBL" id="PKUR01000004">
    <property type="protein sequence ID" value="PLW84922.1"/>
    <property type="molecule type" value="Genomic_DNA"/>
</dbReference>
<name>A0AAP8MC78_9GAMM</name>
<keyword evidence="4 10" id="KW-0808">Transferase</keyword>
<dbReference type="NCBIfam" id="NF002049">
    <property type="entry name" value="PRK00881.1"/>
    <property type="match status" value="1"/>
</dbReference>
<comment type="domain">
    <text evidence="10">The IMP cyclohydrolase activity resides in the N-terminal region.</text>
</comment>
<dbReference type="HAMAP" id="MF_00139">
    <property type="entry name" value="PurH"/>
    <property type="match status" value="1"/>
</dbReference>
<dbReference type="CDD" id="cd01421">
    <property type="entry name" value="IMPCH"/>
    <property type="match status" value="1"/>
</dbReference>
<dbReference type="EC" id="3.5.4.10" evidence="10"/>
<dbReference type="Gene3D" id="3.40.140.20">
    <property type="match status" value="2"/>
</dbReference>
<evidence type="ECO:0000256" key="1">
    <source>
        <dbReference type="ARBA" id="ARBA00004844"/>
    </source>
</evidence>
<comment type="similarity">
    <text evidence="3 10">Belongs to the PurH family.</text>
</comment>
<dbReference type="PROSITE" id="PS51855">
    <property type="entry name" value="MGS"/>
    <property type="match status" value="1"/>
</dbReference>
<feature type="domain" description="MGS-like" evidence="11">
    <location>
        <begin position="2"/>
        <end position="148"/>
    </location>
</feature>
<evidence type="ECO:0000313" key="13">
    <source>
        <dbReference type="Proteomes" id="UP000235162"/>
    </source>
</evidence>
<comment type="catalytic activity">
    <reaction evidence="9 10">
        <text>IMP + H2O = 5-formamido-1-(5-phospho-D-ribosyl)imidazole-4-carboxamide</text>
        <dbReference type="Rhea" id="RHEA:18445"/>
        <dbReference type="ChEBI" id="CHEBI:15377"/>
        <dbReference type="ChEBI" id="CHEBI:58053"/>
        <dbReference type="ChEBI" id="CHEBI:58467"/>
        <dbReference type="EC" id="3.5.4.10"/>
    </reaction>
</comment>
<dbReference type="PANTHER" id="PTHR11692">
    <property type="entry name" value="BIFUNCTIONAL PURINE BIOSYNTHESIS PROTEIN PURH"/>
    <property type="match status" value="1"/>
</dbReference>
<dbReference type="InterPro" id="IPR016193">
    <property type="entry name" value="Cytidine_deaminase-like"/>
</dbReference>
<dbReference type="NCBIfam" id="TIGR00355">
    <property type="entry name" value="purH"/>
    <property type="match status" value="1"/>
</dbReference>
<dbReference type="Gene3D" id="3.40.50.1380">
    <property type="entry name" value="Methylglyoxal synthase-like domain"/>
    <property type="match status" value="1"/>
</dbReference>
<dbReference type="SUPFAM" id="SSF53927">
    <property type="entry name" value="Cytidine deaminase-like"/>
    <property type="match status" value="1"/>
</dbReference>
<dbReference type="GO" id="GO:0003937">
    <property type="term" value="F:IMP cyclohydrolase activity"/>
    <property type="evidence" value="ECO:0007669"/>
    <property type="project" value="UniProtKB-UniRule"/>
</dbReference>
<dbReference type="GO" id="GO:0004643">
    <property type="term" value="F:phosphoribosylaminoimidazolecarboxamide formyltransferase activity"/>
    <property type="evidence" value="ECO:0007669"/>
    <property type="project" value="UniProtKB-UniRule"/>
</dbReference>
<comment type="pathway">
    <text evidence="1 10">Purine metabolism; IMP biosynthesis via de novo pathway; IMP from 5-formamido-1-(5-phospho-D-ribosyl)imidazole-4-carboxamide: step 1/1.</text>
</comment>
<gene>
    <name evidence="10 12" type="primary">purH</name>
    <name evidence="12" type="ORF">C0029_15365</name>
</gene>
<evidence type="ECO:0000256" key="8">
    <source>
        <dbReference type="ARBA" id="ARBA00050488"/>
    </source>
</evidence>
<dbReference type="PANTHER" id="PTHR11692:SF0">
    <property type="entry name" value="BIFUNCTIONAL PURINE BIOSYNTHESIS PROTEIN ATIC"/>
    <property type="match status" value="1"/>
</dbReference>
<dbReference type="KEGG" id="hja:BST95_01095"/>
<dbReference type="PIRSF" id="PIRSF000414">
    <property type="entry name" value="AICARFT_IMPCHas"/>
    <property type="match status" value="1"/>
</dbReference>
<dbReference type="InterPro" id="IPR002695">
    <property type="entry name" value="PurH-like"/>
</dbReference>
<evidence type="ECO:0000256" key="9">
    <source>
        <dbReference type="ARBA" id="ARBA00050687"/>
    </source>
</evidence>
<dbReference type="FunFam" id="3.40.50.1380:FF:000001">
    <property type="entry name" value="Bifunctional purine biosynthesis protein PurH"/>
    <property type="match status" value="1"/>
</dbReference>
<proteinExistence type="inferred from homology"/>
<evidence type="ECO:0000256" key="2">
    <source>
        <dbReference type="ARBA" id="ARBA00004954"/>
    </source>
</evidence>
<dbReference type="GO" id="GO:0005829">
    <property type="term" value="C:cytosol"/>
    <property type="evidence" value="ECO:0007669"/>
    <property type="project" value="TreeGrafter"/>
</dbReference>
<accession>A0AAP8MC78</accession>
<keyword evidence="5 10" id="KW-0658">Purine biosynthesis</keyword>
<dbReference type="Pfam" id="PF02142">
    <property type="entry name" value="MGS"/>
    <property type="match status" value="1"/>
</dbReference>
<comment type="pathway">
    <text evidence="2 10">Purine metabolism; IMP biosynthesis via de novo pathway; 5-formamido-1-(5-phospho-D-ribosyl)imidazole-4-carboxamide from 5-amino-1-(5-phospho-D-ribosyl)imidazole-4-carboxamide (10-formyl THF route): step 1/1.</text>
</comment>
<dbReference type="InterPro" id="IPR024051">
    <property type="entry name" value="AICAR_Tfase_dup_dom_sf"/>
</dbReference>
<evidence type="ECO:0000313" key="12">
    <source>
        <dbReference type="EMBL" id="PLW84922.1"/>
    </source>
</evidence>
<evidence type="ECO:0000256" key="4">
    <source>
        <dbReference type="ARBA" id="ARBA00022679"/>
    </source>
</evidence>
<keyword evidence="7 10" id="KW-0511">Multifunctional enzyme</keyword>
<comment type="caution">
    <text evidence="12">The sequence shown here is derived from an EMBL/GenBank/DDBJ whole genome shotgun (WGS) entry which is preliminary data.</text>
</comment>
<dbReference type="EC" id="2.1.2.3" evidence="10"/>
<dbReference type="RefSeq" id="WP_084197795.1">
    <property type="nucleotide sequence ID" value="NZ_BMYL01000004.1"/>
</dbReference>
<dbReference type="Proteomes" id="UP000235162">
    <property type="component" value="Unassembled WGS sequence"/>
</dbReference>
<dbReference type="AlphaFoldDB" id="A0AAP8MC78"/>
<evidence type="ECO:0000259" key="11">
    <source>
        <dbReference type="PROSITE" id="PS51855"/>
    </source>
</evidence>
<protein>
    <recommendedName>
        <fullName evidence="10">Bifunctional purine biosynthesis protein PurH</fullName>
    </recommendedName>
    <domain>
        <recommendedName>
            <fullName evidence="10">Phosphoribosylaminoimidazolecarboxamide formyltransferase</fullName>
            <ecNumber evidence="10">2.1.2.3</ecNumber>
        </recommendedName>
        <alternativeName>
            <fullName evidence="10">AICAR transformylase</fullName>
        </alternativeName>
    </domain>
    <domain>
        <recommendedName>
            <fullName evidence="10">IMP cyclohydrolase</fullName>
            <ecNumber evidence="10">3.5.4.10</ecNumber>
        </recommendedName>
        <alternativeName>
            <fullName evidence="10">ATIC</fullName>
        </alternativeName>
        <alternativeName>
            <fullName evidence="10">IMP synthase</fullName>
        </alternativeName>
        <alternativeName>
            <fullName evidence="10">Inosinicase</fullName>
        </alternativeName>
    </domain>
</protein>
<evidence type="ECO:0000256" key="10">
    <source>
        <dbReference type="HAMAP-Rule" id="MF_00139"/>
    </source>
</evidence>
<reference evidence="12 13" key="1">
    <citation type="submission" date="2018-01" db="EMBL/GenBank/DDBJ databases">
        <title>The draft genome sequence of Halioglobus japonicus S1-36.</title>
        <authorList>
            <person name="Du Z.-J."/>
            <person name="Shi M.-J."/>
        </authorList>
    </citation>
    <scope>NUCLEOTIDE SEQUENCE [LARGE SCALE GENOMIC DNA]</scope>
    <source>
        <strain evidence="12 13">S1-36</strain>
    </source>
</reference>
<sequence length="522" mass="55910">MSELVSVKRALISVSDKTGIVEFATALREQGVALLSTGGTYRLLKDNGLDVTEVSEYTGFPEMMDGRVKTLHPKVHGGILARRGQDDAVMADHGIDAIDMVVVNLYPFEATVAKPDSTLEDAVENIDIGGPTMVRAAAKNHRFVNIVVNASDYDTIIEEMKANDGATSMATRFDLAIKAYEHTAAYDGAIANHFGKLVPGGSDNFARTFNTQFHKVQEMRYGENPHQKAAFYVEKNPAEAGIATAQQIQGKELSYNNVADTDAALECVKNFSEPACVIVKHANPCGVATADTIGKAYDLAFETDPESAFGGIIAFNRELDGATASAICERQFVEVIIAPSVSDEAAAAVAEKKNVRLLACGEWGQATPALDYKRVNGGMLVQDRDLGMVTEGDLQIVTKVQPTPTQMADLLFAWKVAKFVKSNAIIYANNGQTVGVGAGQMSRVNSARIAAIKAEHAGLEVKGSVMASDAFFPFRDGIDAAGERGIAAVIQPGGSIRDEEVIATADEHGMAMVFTGMRHFRH</sequence>
<keyword evidence="6 10" id="KW-0378">Hydrolase</keyword>
<dbReference type="Pfam" id="PF01808">
    <property type="entry name" value="AICARFT_IMPCHas"/>
    <property type="match status" value="1"/>
</dbReference>
<dbReference type="SUPFAM" id="SSF52335">
    <property type="entry name" value="Methylglyoxal synthase-like"/>
    <property type="match status" value="1"/>
</dbReference>